<reference evidence="2" key="1">
    <citation type="submission" date="2021-02" db="EMBL/GenBank/DDBJ databases">
        <authorList>
            <person name="Nowell W R."/>
        </authorList>
    </citation>
    <scope>NUCLEOTIDE SEQUENCE</scope>
</reference>
<dbReference type="Proteomes" id="UP000663868">
    <property type="component" value="Unassembled WGS sequence"/>
</dbReference>
<name>A0A820FA14_9BILA</name>
<comment type="caution">
    <text evidence="2">The sequence shown here is derived from an EMBL/GenBank/DDBJ whole genome shotgun (WGS) entry which is preliminary data.</text>
</comment>
<sequence length="79" mass="9281">MSDNNEQQGESRKKKKKSRGNRKLQRFRAKLKKQGLNAEAIIMMINTYNDRSNQHDIENVEDPVNQDINVQDLVQLNQQ</sequence>
<feature type="region of interest" description="Disordered" evidence="1">
    <location>
        <begin position="1"/>
        <end position="27"/>
    </location>
</feature>
<dbReference type="AlphaFoldDB" id="A0A820FA14"/>
<dbReference type="EMBL" id="CAJOBB010011462">
    <property type="protein sequence ID" value="CAF4261271.1"/>
    <property type="molecule type" value="Genomic_DNA"/>
</dbReference>
<feature type="compositionally biased region" description="Basic residues" evidence="1">
    <location>
        <begin position="12"/>
        <end position="27"/>
    </location>
</feature>
<evidence type="ECO:0000256" key="1">
    <source>
        <dbReference type="SAM" id="MobiDB-lite"/>
    </source>
</evidence>
<evidence type="ECO:0000313" key="3">
    <source>
        <dbReference type="Proteomes" id="UP000663868"/>
    </source>
</evidence>
<protein>
    <submittedName>
        <fullName evidence="2">Uncharacterized protein</fullName>
    </submittedName>
</protein>
<accession>A0A820FA14</accession>
<feature type="non-terminal residue" evidence="2">
    <location>
        <position position="79"/>
    </location>
</feature>
<organism evidence="2 3">
    <name type="scientific">Adineta steineri</name>
    <dbReference type="NCBI Taxonomy" id="433720"/>
    <lineage>
        <taxon>Eukaryota</taxon>
        <taxon>Metazoa</taxon>
        <taxon>Spiralia</taxon>
        <taxon>Gnathifera</taxon>
        <taxon>Rotifera</taxon>
        <taxon>Eurotatoria</taxon>
        <taxon>Bdelloidea</taxon>
        <taxon>Adinetida</taxon>
        <taxon>Adinetidae</taxon>
        <taxon>Adineta</taxon>
    </lineage>
</organism>
<gene>
    <name evidence="2" type="ORF">KXQ929_LOCUS43355</name>
</gene>
<proteinExistence type="predicted"/>
<evidence type="ECO:0000313" key="2">
    <source>
        <dbReference type="EMBL" id="CAF4261271.1"/>
    </source>
</evidence>